<evidence type="ECO:0000313" key="2">
    <source>
        <dbReference type="EMBL" id="SIT04920.1"/>
    </source>
</evidence>
<dbReference type="Proteomes" id="UP000186744">
    <property type="component" value="Unassembled WGS sequence"/>
</dbReference>
<evidence type="ECO:0000256" key="1">
    <source>
        <dbReference type="SAM" id="Phobius"/>
    </source>
</evidence>
<name>A0A1N7P2Y6_9FLAO</name>
<sequence length="149" mass="17519">MKRKVFQYGLVYWLAVLINIIISYYHIAYSYSILISPYIDSKDIFFLTFIVLVGIFSVVSLYFLLTKHRLAILTYSILLVLININILVCIFEAAVYNEKTKNGTPHSDYLLSLGIYLFIFGLWFIIIRRYRYKRGIADLEIENIGKHED</sequence>
<keyword evidence="1" id="KW-1133">Transmembrane helix</keyword>
<protein>
    <submittedName>
        <fullName evidence="2">Uncharacterized protein</fullName>
    </submittedName>
</protein>
<keyword evidence="3" id="KW-1185">Reference proteome</keyword>
<feature type="transmembrane region" description="Helical" evidence="1">
    <location>
        <begin position="44"/>
        <end position="65"/>
    </location>
</feature>
<reference evidence="3" key="1">
    <citation type="submission" date="2017-01" db="EMBL/GenBank/DDBJ databases">
        <authorList>
            <person name="Varghese N."/>
            <person name="Submissions S."/>
        </authorList>
    </citation>
    <scope>NUCLEOTIDE SEQUENCE [LARGE SCALE GENOMIC DNA]</scope>
    <source>
        <strain evidence="3">DSM 18017</strain>
    </source>
</reference>
<keyword evidence="1" id="KW-0812">Transmembrane</keyword>
<evidence type="ECO:0000313" key="3">
    <source>
        <dbReference type="Proteomes" id="UP000186744"/>
    </source>
</evidence>
<keyword evidence="1" id="KW-0472">Membrane</keyword>
<dbReference type="STRING" id="373668.SAMN05421786_104328"/>
<feature type="transmembrane region" description="Helical" evidence="1">
    <location>
        <begin position="72"/>
        <end position="97"/>
    </location>
</feature>
<accession>A0A1N7P2Y6</accession>
<feature type="transmembrane region" description="Helical" evidence="1">
    <location>
        <begin position="12"/>
        <end position="32"/>
    </location>
</feature>
<organism evidence="2 3">
    <name type="scientific">Chryseobacterium ureilyticum</name>
    <dbReference type="NCBI Taxonomy" id="373668"/>
    <lineage>
        <taxon>Bacteria</taxon>
        <taxon>Pseudomonadati</taxon>
        <taxon>Bacteroidota</taxon>
        <taxon>Flavobacteriia</taxon>
        <taxon>Flavobacteriales</taxon>
        <taxon>Weeksellaceae</taxon>
        <taxon>Chryseobacterium group</taxon>
        <taxon>Chryseobacterium</taxon>
    </lineage>
</organism>
<dbReference type="EMBL" id="FTOL01000004">
    <property type="protein sequence ID" value="SIT04920.1"/>
    <property type="molecule type" value="Genomic_DNA"/>
</dbReference>
<proteinExistence type="predicted"/>
<dbReference type="AlphaFoldDB" id="A0A1N7P2Y6"/>
<dbReference type="RefSeq" id="WP_076552562.1">
    <property type="nucleotide sequence ID" value="NZ_FTOL01000004.1"/>
</dbReference>
<feature type="transmembrane region" description="Helical" evidence="1">
    <location>
        <begin position="109"/>
        <end position="127"/>
    </location>
</feature>
<gene>
    <name evidence="2" type="ORF">SAMN05421786_104328</name>
</gene>